<dbReference type="KEGG" id="mgo:AFA91_02575"/>
<evidence type="ECO:0000256" key="2">
    <source>
        <dbReference type="ARBA" id="ARBA00022448"/>
    </source>
</evidence>
<keyword evidence="4 7" id="KW-0812">Transmembrane</keyword>
<dbReference type="PATRIC" id="fig|134601.6.peg.534"/>
<evidence type="ECO:0000313" key="10">
    <source>
        <dbReference type="Proteomes" id="UP000062255"/>
    </source>
</evidence>
<feature type="transmembrane region" description="Helical" evidence="7">
    <location>
        <begin position="237"/>
        <end position="257"/>
    </location>
</feature>
<dbReference type="AlphaFoldDB" id="A0A0K0XF55"/>
<dbReference type="EMBL" id="CP012150">
    <property type="protein sequence ID" value="AKS36030.1"/>
    <property type="molecule type" value="Genomic_DNA"/>
</dbReference>
<name>A0A0K0XF55_MYCGD</name>
<evidence type="ECO:0000256" key="6">
    <source>
        <dbReference type="ARBA" id="ARBA00023136"/>
    </source>
</evidence>
<comment type="subcellular location">
    <subcellularLocation>
        <location evidence="1 7">Cell membrane</location>
        <topology evidence="1 7">Multi-pass membrane protein</topology>
    </subcellularLocation>
</comment>
<dbReference type="OrthoDB" id="9796361at2"/>
<dbReference type="SUPFAM" id="SSF161098">
    <property type="entry name" value="MetI-like"/>
    <property type="match status" value="1"/>
</dbReference>
<proteinExistence type="inferred from homology"/>
<dbReference type="PANTHER" id="PTHR30151">
    <property type="entry name" value="ALKANE SULFONATE ABC TRANSPORTER-RELATED, MEMBRANE SUBUNIT"/>
    <property type="match status" value="1"/>
</dbReference>
<dbReference type="GO" id="GO:0005886">
    <property type="term" value="C:plasma membrane"/>
    <property type="evidence" value="ECO:0007669"/>
    <property type="project" value="UniProtKB-SubCell"/>
</dbReference>
<dbReference type="FunFam" id="1.10.3720.10:FF:000003">
    <property type="entry name" value="Aliphatic sulfonate ABC transporter permease"/>
    <property type="match status" value="1"/>
</dbReference>
<evidence type="ECO:0000259" key="8">
    <source>
        <dbReference type="PROSITE" id="PS50928"/>
    </source>
</evidence>
<sequence length="277" mass="30705">MTPSVATPEAELPTRGRRPRLYRELGSRTYTVIAVGAMAVLLVLWWVYARYGGTNPTFLPGPDKVARRFVEYLQGDLVADAAASFNRVTIGFLLSTVMAVPLGVLLGTVRIAEAAVEPTMGFIRYMPAVAFVPLTIIWIGVGEEQKWLVIWIGTFFTQVLMVMDNVKRVRRELINVGYTLGMSDLAVLTRIVIPASSPAIWDTLRITLGWAWTWLVLAEVVAADDGLGHRVTLAQRYLQTDTIFVALIVIGLIGLAMDQVMKIVGRRVFRWAERGNG</sequence>
<organism evidence="9 10">
    <name type="scientific">Mycolicibacterium goodii</name>
    <name type="common">Mycobacterium goodii</name>
    <dbReference type="NCBI Taxonomy" id="134601"/>
    <lineage>
        <taxon>Bacteria</taxon>
        <taxon>Bacillati</taxon>
        <taxon>Actinomycetota</taxon>
        <taxon>Actinomycetes</taxon>
        <taxon>Mycobacteriales</taxon>
        <taxon>Mycobacteriaceae</taxon>
        <taxon>Mycolicibacterium</taxon>
    </lineage>
</organism>
<feature type="transmembrane region" description="Helical" evidence="7">
    <location>
        <begin position="90"/>
        <end position="109"/>
    </location>
</feature>
<dbReference type="InterPro" id="IPR000515">
    <property type="entry name" value="MetI-like"/>
</dbReference>
<dbReference type="CDD" id="cd06261">
    <property type="entry name" value="TM_PBP2"/>
    <property type="match status" value="1"/>
</dbReference>
<dbReference type="STRING" id="134601.AFA91_02575"/>
<keyword evidence="6 7" id="KW-0472">Membrane</keyword>
<evidence type="ECO:0000256" key="5">
    <source>
        <dbReference type="ARBA" id="ARBA00022989"/>
    </source>
</evidence>
<dbReference type="Proteomes" id="UP000062255">
    <property type="component" value="Chromosome"/>
</dbReference>
<evidence type="ECO:0000256" key="3">
    <source>
        <dbReference type="ARBA" id="ARBA00022475"/>
    </source>
</evidence>
<dbReference type="Gene3D" id="1.10.3720.10">
    <property type="entry name" value="MetI-like"/>
    <property type="match status" value="1"/>
</dbReference>
<protein>
    <submittedName>
        <fullName evidence="9">Nitrate transport permease nrtB</fullName>
    </submittedName>
</protein>
<evidence type="ECO:0000256" key="7">
    <source>
        <dbReference type="RuleBase" id="RU363032"/>
    </source>
</evidence>
<dbReference type="GO" id="GO:0042918">
    <property type="term" value="P:alkanesulfonate transmembrane transport"/>
    <property type="evidence" value="ECO:0007669"/>
    <property type="project" value="UniProtKB-ARBA"/>
</dbReference>
<gene>
    <name evidence="9" type="ORF">AFA91_02575</name>
</gene>
<dbReference type="PROSITE" id="PS50928">
    <property type="entry name" value="ABC_TM1"/>
    <property type="match status" value="1"/>
</dbReference>
<evidence type="ECO:0000256" key="1">
    <source>
        <dbReference type="ARBA" id="ARBA00004651"/>
    </source>
</evidence>
<reference evidence="9 10" key="1">
    <citation type="submission" date="2015-07" db="EMBL/GenBank/DDBJ databases">
        <title>Complete genome sequence of Mycobacterium goodii X7B, a facultative thermophilic biodesulfurizing bacterium.</title>
        <authorList>
            <person name="Yu B."/>
            <person name="Li F."/>
            <person name="Xu P."/>
        </authorList>
    </citation>
    <scope>NUCLEOTIDE SEQUENCE [LARGE SCALE GENOMIC DNA]</scope>
    <source>
        <strain evidence="9 10">X7B</strain>
    </source>
</reference>
<keyword evidence="2 7" id="KW-0813">Transport</keyword>
<comment type="similarity">
    <text evidence="7">Belongs to the binding-protein-dependent transport system permease family.</text>
</comment>
<feature type="domain" description="ABC transmembrane type-1" evidence="8">
    <location>
        <begin position="81"/>
        <end position="261"/>
    </location>
</feature>
<dbReference type="InterPro" id="IPR035906">
    <property type="entry name" value="MetI-like_sf"/>
</dbReference>
<feature type="transmembrane region" description="Helical" evidence="7">
    <location>
        <begin position="25"/>
        <end position="48"/>
    </location>
</feature>
<feature type="transmembrane region" description="Helical" evidence="7">
    <location>
        <begin position="121"/>
        <end position="141"/>
    </location>
</feature>
<evidence type="ECO:0000313" key="9">
    <source>
        <dbReference type="EMBL" id="AKS36030.1"/>
    </source>
</evidence>
<dbReference type="Pfam" id="PF00528">
    <property type="entry name" value="BPD_transp_1"/>
    <property type="match status" value="1"/>
</dbReference>
<evidence type="ECO:0000256" key="4">
    <source>
        <dbReference type="ARBA" id="ARBA00022692"/>
    </source>
</evidence>
<keyword evidence="5 7" id="KW-1133">Transmembrane helix</keyword>
<feature type="transmembrane region" description="Helical" evidence="7">
    <location>
        <begin position="147"/>
        <end position="166"/>
    </location>
</feature>
<keyword evidence="3" id="KW-1003">Cell membrane</keyword>
<dbReference type="PANTHER" id="PTHR30151:SF0">
    <property type="entry name" value="ABC TRANSPORTER PERMEASE PROTEIN MJ0413-RELATED"/>
    <property type="match status" value="1"/>
</dbReference>
<accession>A0A0K0XF55</accession>
<feature type="transmembrane region" description="Helical" evidence="7">
    <location>
        <begin position="173"/>
        <end position="193"/>
    </location>
</feature>